<reference evidence="8 9" key="1">
    <citation type="journal article" date="2018" name="Sci. Rep.">
        <title>Raphidocelis subcapitata (=Pseudokirchneriella subcapitata) provides an insight into genome evolution and environmental adaptations in the Sphaeropleales.</title>
        <authorList>
            <person name="Suzuki S."/>
            <person name="Yamaguchi H."/>
            <person name="Nakajima N."/>
            <person name="Kawachi M."/>
        </authorList>
    </citation>
    <scope>NUCLEOTIDE SEQUENCE [LARGE SCALE GENOMIC DNA]</scope>
    <source>
        <strain evidence="8 9">NIES-35</strain>
    </source>
</reference>
<sequence length="141" mass="14925">MQGGRLAVIAGLVLACAALAQAASKSEREATKLEIGVKFRPEGCDDARKAKPGDTVAVHYTGRLIDGTEFDSSLKRNDPIKFPLGAGRVIKGWDQGLLGMCVGEKRKLRIPPHLGYGDAGAPPTIPGKATLIFDTELVSLE</sequence>
<protein>
    <recommendedName>
        <fullName evidence="2 5">peptidylprolyl isomerase</fullName>
        <ecNumber evidence="2 5">5.2.1.8</ecNumber>
    </recommendedName>
</protein>
<evidence type="ECO:0000256" key="3">
    <source>
        <dbReference type="ARBA" id="ARBA00023110"/>
    </source>
</evidence>
<dbReference type="GO" id="GO:0005783">
    <property type="term" value="C:endoplasmic reticulum"/>
    <property type="evidence" value="ECO:0007669"/>
    <property type="project" value="TreeGrafter"/>
</dbReference>
<name>A0A2V0PL30_9CHLO</name>
<evidence type="ECO:0000313" key="8">
    <source>
        <dbReference type="EMBL" id="GBG00472.1"/>
    </source>
</evidence>
<dbReference type="PANTHER" id="PTHR45779:SF6">
    <property type="entry name" value="PEPTIDYL-PROLYL CIS-TRANS ISOMERASE FKBP15-1"/>
    <property type="match status" value="1"/>
</dbReference>
<gene>
    <name evidence="8" type="ORF">Rsub_13153</name>
</gene>
<dbReference type="EC" id="5.2.1.8" evidence="2 5"/>
<dbReference type="Proteomes" id="UP000247498">
    <property type="component" value="Unassembled WGS sequence"/>
</dbReference>
<proteinExistence type="predicted"/>
<dbReference type="STRING" id="307507.A0A2V0PL30"/>
<keyword evidence="3 5" id="KW-0697">Rotamase</keyword>
<evidence type="ECO:0000256" key="4">
    <source>
        <dbReference type="ARBA" id="ARBA00023235"/>
    </source>
</evidence>
<dbReference type="InterPro" id="IPR046357">
    <property type="entry name" value="PPIase_dom_sf"/>
</dbReference>
<keyword evidence="4 5" id="KW-0413">Isomerase</keyword>
<dbReference type="SUPFAM" id="SSF54534">
    <property type="entry name" value="FKBP-like"/>
    <property type="match status" value="1"/>
</dbReference>
<feature type="signal peptide" evidence="6">
    <location>
        <begin position="1"/>
        <end position="22"/>
    </location>
</feature>
<accession>A0A2V0PL30</accession>
<dbReference type="InParanoid" id="A0A2V0PL30"/>
<dbReference type="GO" id="GO:0003755">
    <property type="term" value="F:peptidyl-prolyl cis-trans isomerase activity"/>
    <property type="evidence" value="ECO:0007669"/>
    <property type="project" value="UniProtKB-KW"/>
</dbReference>
<dbReference type="Gene3D" id="3.10.50.40">
    <property type="match status" value="1"/>
</dbReference>
<dbReference type="EMBL" id="BDRX01000230">
    <property type="protein sequence ID" value="GBG00472.1"/>
    <property type="molecule type" value="Genomic_DNA"/>
</dbReference>
<dbReference type="PROSITE" id="PS50059">
    <property type="entry name" value="FKBP_PPIASE"/>
    <property type="match status" value="1"/>
</dbReference>
<evidence type="ECO:0000256" key="6">
    <source>
        <dbReference type="SAM" id="SignalP"/>
    </source>
</evidence>
<organism evidence="8 9">
    <name type="scientific">Raphidocelis subcapitata</name>
    <dbReference type="NCBI Taxonomy" id="307507"/>
    <lineage>
        <taxon>Eukaryota</taxon>
        <taxon>Viridiplantae</taxon>
        <taxon>Chlorophyta</taxon>
        <taxon>core chlorophytes</taxon>
        <taxon>Chlorophyceae</taxon>
        <taxon>CS clade</taxon>
        <taxon>Sphaeropleales</taxon>
        <taxon>Selenastraceae</taxon>
        <taxon>Raphidocelis</taxon>
    </lineage>
</organism>
<comment type="caution">
    <text evidence="8">The sequence shown here is derived from an EMBL/GenBank/DDBJ whole genome shotgun (WGS) entry which is preliminary data.</text>
</comment>
<keyword evidence="9" id="KW-1185">Reference proteome</keyword>
<dbReference type="FunCoup" id="A0A2V0PL30">
    <property type="interactions" value="1653"/>
</dbReference>
<dbReference type="InterPro" id="IPR044609">
    <property type="entry name" value="FKBP2/11"/>
</dbReference>
<dbReference type="InterPro" id="IPR001179">
    <property type="entry name" value="PPIase_FKBP_dom"/>
</dbReference>
<comment type="catalytic activity">
    <reaction evidence="1 5">
        <text>[protein]-peptidylproline (omega=180) = [protein]-peptidylproline (omega=0)</text>
        <dbReference type="Rhea" id="RHEA:16237"/>
        <dbReference type="Rhea" id="RHEA-COMP:10747"/>
        <dbReference type="Rhea" id="RHEA-COMP:10748"/>
        <dbReference type="ChEBI" id="CHEBI:83833"/>
        <dbReference type="ChEBI" id="CHEBI:83834"/>
        <dbReference type="EC" id="5.2.1.8"/>
    </reaction>
</comment>
<evidence type="ECO:0000256" key="1">
    <source>
        <dbReference type="ARBA" id="ARBA00000971"/>
    </source>
</evidence>
<evidence type="ECO:0000256" key="5">
    <source>
        <dbReference type="PROSITE-ProRule" id="PRU00277"/>
    </source>
</evidence>
<feature type="chain" id="PRO_5016107744" description="peptidylprolyl isomerase" evidence="6">
    <location>
        <begin position="23"/>
        <end position="141"/>
    </location>
</feature>
<keyword evidence="6" id="KW-0732">Signal</keyword>
<evidence type="ECO:0000313" key="9">
    <source>
        <dbReference type="Proteomes" id="UP000247498"/>
    </source>
</evidence>
<dbReference type="FunFam" id="3.10.50.40:FF:000006">
    <property type="entry name" value="Peptidyl-prolyl cis-trans isomerase"/>
    <property type="match status" value="1"/>
</dbReference>
<dbReference type="OrthoDB" id="1902587at2759"/>
<feature type="domain" description="PPIase FKBP-type" evidence="7">
    <location>
        <begin position="53"/>
        <end position="141"/>
    </location>
</feature>
<dbReference type="PROSITE" id="PS51257">
    <property type="entry name" value="PROKAR_LIPOPROTEIN"/>
    <property type="match status" value="1"/>
</dbReference>
<dbReference type="Pfam" id="PF00254">
    <property type="entry name" value="FKBP_C"/>
    <property type="match status" value="1"/>
</dbReference>
<evidence type="ECO:0000256" key="2">
    <source>
        <dbReference type="ARBA" id="ARBA00013194"/>
    </source>
</evidence>
<evidence type="ECO:0000259" key="7">
    <source>
        <dbReference type="PROSITE" id="PS50059"/>
    </source>
</evidence>
<dbReference type="PANTHER" id="PTHR45779">
    <property type="entry name" value="PEPTIDYLPROLYL ISOMERASE"/>
    <property type="match status" value="1"/>
</dbReference>
<dbReference type="AlphaFoldDB" id="A0A2V0PL30"/>